<feature type="chain" id="PRO_5010371389" description="Lipoprotein" evidence="1">
    <location>
        <begin position="26"/>
        <end position="227"/>
    </location>
</feature>
<dbReference type="RefSeq" id="WP_074795838.1">
    <property type="nucleotide sequence ID" value="NZ_FOVJ01000002.1"/>
</dbReference>
<organism evidence="2 3">
    <name type="scientific">Nitrosospira briensis</name>
    <dbReference type="NCBI Taxonomy" id="35799"/>
    <lineage>
        <taxon>Bacteria</taxon>
        <taxon>Pseudomonadati</taxon>
        <taxon>Pseudomonadota</taxon>
        <taxon>Betaproteobacteria</taxon>
        <taxon>Nitrosomonadales</taxon>
        <taxon>Nitrosomonadaceae</taxon>
        <taxon>Nitrosospira</taxon>
    </lineage>
</organism>
<dbReference type="AlphaFoldDB" id="A0A1I5A7H4"/>
<evidence type="ECO:0008006" key="4">
    <source>
        <dbReference type="Google" id="ProtNLM"/>
    </source>
</evidence>
<dbReference type="EMBL" id="FOVJ01000002">
    <property type="protein sequence ID" value="SFN58432.1"/>
    <property type="molecule type" value="Genomic_DNA"/>
</dbReference>
<gene>
    <name evidence="2" type="ORF">SAMN05216386_1249</name>
</gene>
<reference evidence="3" key="1">
    <citation type="submission" date="2016-10" db="EMBL/GenBank/DDBJ databases">
        <authorList>
            <person name="Varghese N."/>
        </authorList>
    </citation>
    <scope>NUCLEOTIDE SEQUENCE [LARGE SCALE GENOMIC DNA]</scope>
    <source>
        <strain evidence="3">Nsp8</strain>
    </source>
</reference>
<accession>A0A1I5A7H4</accession>
<dbReference type="PROSITE" id="PS51257">
    <property type="entry name" value="PROKAR_LIPOPROTEIN"/>
    <property type="match status" value="1"/>
</dbReference>
<dbReference type="OrthoDB" id="7058468at2"/>
<evidence type="ECO:0000313" key="2">
    <source>
        <dbReference type="EMBL" id="SFN58432.1"/>
    </source>
</evidence>
<protein>
    <recommendedName>
        <fullName evidence="4">Lipoprotein</fullName>
    </recommendedName>
</protein>
<evidence type="ECO:0000256" key="1">
    <source>
        <dbReference type="SAM" id="SignalP"/>
    </source>
</evidence>
<keyword evidence="1" id="KW-0732">Signal</keyword>
<dbReference type="Proteomes" id="UP000183107">
    <property type="component" value="Unassembled WGS sequence"/>
</dbReference>
<evidence type="ECO:0000313" key="3">
    <source>
        <dbReference type="Proteomes" id="UP000183107"/>
    </source>
</evidence>
<feature type="signal peptide" evidence="1">
    <location>
        <begin position="1"/>
        <end position="25"/>
    </location>
</feature>
<name>A0A1I5A7H4_9PROT</name>
<proteinExistence type="predicted"/>
<keyword evidence="3" id="KW-1185">Reference proteome</keyword>
<sequence>MSFKLFAPFFVAVALILGGCATKMAFHKDTETVTSTTKPIFLMTATLKNSYRPSYQPKVILLSVEKEGASQRSEHITFTMDDKAKNEPDSPELGNSYFFRLELEKGNYLLRGLTGFSGVFPVRGNFFLPLHAEMKSAVPGIFYLGRVNATVRERIGNEFRAGFPIPLIDQAVTGFSGGTFDIEITDQFETDVPEFRARFPALREVVIQKAVLAPFDRAKAQQLWEAQ</sequence>